<dbReference type="EMBL" id="JACHJT010000002">
    <property type="protein sequence ID" value="MBB4934828.1"/>
    <property type="molecule type" value="Genomic_DNA"/>
</dbReference>
<dbReference type="Proteomes" id="UP000523007">
    <property type="component" value="Unassembled WGS sequence"/>
</dbReference>
<comment type="caution">
    <text evidence="1">The sequence shown here is derived from an EMBL/GenBank/DDBJ whole genome shotgun (WGS) entry which is preliminary data.</text>
</comment>
<reference evidence="1 2" key="1">
    <citation type="submission" date="2020-08" db="EMBL/GenBank/DDBJ databases">
        <title>Sequencing the genomes of 1000 actinobacteria strains.</title>
        <authorList>
            <person name="Klenk H.-P."/>
        </authorList>
    </citation>
    <scope>NUCLEOTIDE SEQUENCE [LARGE SCALE GENOMIC DNA]</scope>
    <source>
        <strain evidence="1 2">DSM 102030</strain>
    </source>
</reference>
<proteinExistence type="predicted"/>
<protein>
    <submittedName>
        <fullName evidence="1">Uncharacterized protein</fullName>
    </submittedName>
</protein>
<keyword evidence="2" id="KW-1185">Reference proteome</keyword>
<dbReference type="AlphaFoldDB" id="A0A7W7W5L3"/>
<evidence type="ECO:0000313" key="1">
    <source>
        <dbReference type="EMBL" id="MBB4934828.1"/>
    </source>
</evidence>
<name>A0A7W7W5L3_9ACTN</name>
<accession>A0A7W7W5L3</accession>
<dbReference type="RefSeq" id="WP_184584476.1">
    <property type="nucleotide sequence ID" value="NZ_JACHJT010000002.1"/>
</dbReference>
<sequence length="47" mass="5132">MSARSDALDLLHPMLDHRIVSTLGWPGWPTLRGHGTCCGSQPTSESR</sequence>
<organism evidence="1 2">
    <name type="scientific">Lipingzhangella halophila</name>
    <dbReference type="NCBI Taxonomy" id="1783352"/>
    <lineage>
        <taxon>Bacteria</taxon>
        <taxon>Bacillati</taxon>
        <taxon>Actinomycetota</taxon>
        <taxon>Actinomycetes</taxon>
        <taxon>Streptosporangiales</taxon>
        <taxon>Nocardiopsidaceae</taxon>
        <taxon>Lipingzhangella</taxon>
    </lineage>
</organism>
<evidence type="ECO:0000313" key="2">
    <source>
        <dbReference type="Proteomes" id="UP000523007"/>
    </source>
</evidence>
<gene>
    <name evidence="1" type="ORF">F4561_005722</name>
</gene>